<evidence type="ECO:0000313" key="2">
    <source>
        <dbReference type="Proteomes" id="UP000326979"/>
    </source>
</evidence>
<sequence>MAVRTTWTVDHACGHQADHDLSHRPADQRAGYARWLTTKDCTDCWMATRSDDSAAKQEWLTVKRAEEQAAATAWATQYDMPPLDGTDKATAFGDRCRHQLMTAAYTTLVAEGAWDEADWAVLEERARTVTAASWWIDQRDADAIDLPELLAAATDTDRPVENPFR</sequence>
<reference evidence="1 2" key="1">
    <citation type="submission" date="2019-07" db="EMBL/GenBank/DDBJ databases">
        <title>New species of Amycolatopsis and Streptomyces.</title>
        <authorList>
            <person name="Duangmal K."/>
            <person name="Teo W.F.A."/>
            <person name="Lipun K."/>
        </authorList>
    </citation>
    <scope>NUCLEOTIDE SEQUENCE [LARGE SCALE GENOMIC DNA]</scope>
    <source>
        <strain evidence="1 2">TISTR 2346</strain>
    </source>
</reference>
<protein>
    <submittedName>
        <fullName evidence="1">Uncharacterized protein</fullName>
    </submittedName>
</protein>
<comment type="caution">
    <text evidence="1">The sequence shown here is derived from an EMBL/GenBank/DDBJ whole genome shotgun (WGS) entry which is preliminary data.</text>
</comment>
<keyword evidence="2" id="KW-1185">Reference proteome</keyword>
<evidence type="ECO:0000313" key="1">
    <source>
        <dbReference type="EMBL" id="MPY44496.1"/>
    </source>
</evidence>
<proteinExistence type="predicted"/>
<dbReference type="OrthoDB" id="4993002at2"/>
<dbReference type="AlphaFoldDB" id="A0A5N8WCG5"/>
<dbReference type="EMBL" id="VJZE01000329">
    <property type="protein sequence ID" value="MPY44496.1"/>
    <property type="molecule type" value="Genomic_DNA"/>
</dbReference>
<organism evidence="1 2">
    <name type="scientific">Streptomyces phyllanthi</name>
    <dbReference type="NCBI Taxonomy" id="1803180"/>
    <lineage>
        <taxon>Bacteria</taxon>
        <taxon>Bacillati</taxon>
        <taxon>Actinomycetota</taxon>
        <taxon>Actinomycetes</taxon>
        <taxon>Kitasatosporales</taxon>
        <taxon>Streptomycetaceae</taxon>
        <taxon>Streptomyces</taxon>
    </lineage>
</organism>
<accession>A0A5N8WCG5</accession>
<dbReference type="Proteomes" id="UP000326979">
    <property type="component" value="Unassembled WGS sequence"/>
</dbReference>
<dbReference type="RefSeq" id="WP_152789477.1">
    <property type="nucleotide sequence ID" value="NZ_JBHUMN010000002.1"/>
</dbReference>
<name>A0A5N8WCG5_9ACTN</name>
<gene>
    <name evidence="1" type="ORF">FNH04_32700</name>
</gene>